<evidence type="ECO:0000313" key="1">
    <source>
        <dbReference type="EMBL" id="MBB6343444.1"/>
    </source>
</evidence>
<dbReference type="InterPro" id="IPR058532">
    <property type="entry name" value="YjbR/MT2646/Rv2570-like"/>
</dbReference>
<dbReference type="Pfam" id="PF04237">
    <property type="entry name" value="YjbR"/>
    <property type="match status" value="1"/>
</dbReference>
<dbReference type="PANTHER" id="PTHR35145:SF1">
    <property type="entry name" value="CYTOPLASMIC PROTEIN"/>
    <property type="match status" value="1"/>
</dbReference>
<dbReference type="RefSeq" id="WP_184685690.1">
    <property type="nucleotide sequence ID" value="NZ_JACHLL010000010.1"/>
</dbReference>
<dbReference type="Proteomes" id="UP000557193">
    <property type="component" value="Unassembled WGS sequence"/>
</dbReference>
<dbReference type="PANTHER" id="PTHR35145">
    <property type="entry name" value="CYTOPLASMIC PROTEIN-RELATED"/>
    <property type="match status" value="1"/>
</dbReference>
<dbReference type="InterPro" id="IPR007351">
    <property type="entry name" value="YjbR"/>
</dbReference>
<keyword evidence="1" id="KW-0238">DNA-binding</keyword>
<gene>
    <name evidence="1" type="ORF">HNP49_003646</name>
</gene>
<dbReference type="GO" id="GO:0003677">
    <property type="term" value="F:DNA binding"/>
    <property type="evidence" value="ECO:0007669"/>
    <property type="project" value="UniProtKB-KW"/>
</dbReference>
<keyword evidence="2" id="KW-1185">Reference proteome</keyword>
<comment type="caution">
    <text evidence="1">The sequence shown here is derived from an EMBL/GenBank/DDBJ whole genome shotgun (WGS) entry which is preliminary data.</text>
</comment>
<dbReference type="Gene3D" id="3.90.1150.30">
    <property type="match status" value="1"/>
</dbReference>
<organism evidence="1 2">
    <name type="scientific">Pseudomonas fluvialis</name>
    <dbReference type="NCBI Taxonomy" id="1793966"/>
    <lineage>
        <taxon>Bacteria</taxon>
        <taxon>Pseudomonadati</taxon>
        <taxon>Pseudomonadota</taxon>
        <taxon>Gammaproteobacteria</taxon>
        <taxon>Pseudomonadales</taxon>
        <taxon>Pseudomonadaceae</taxon>
        <taxon>Pseudomonas</taxon>
    </lineage>
</organism>
<proteinExistence type="predicted"/>
<dbReference type="AlphaFoldDB" id="A0A7X0EVN2"/>
<sequence>MTPEQIAALCLALPGAREDIKWGGVRVFSIAGNKMFALLDLSGSASLAFKVDDDLFLGYCDRPGFRPAPYLARAHWVSLSHPYQASADELHSLLRRSHQLVVARLPKYRRLALLLDPENSAS</sequence>
<reference evidence="1 2" key="1">
    <citation type="submission" date="2020-08" db="EMBL/GenBank/DDBJ databases">
        <title>Functional genomics of gut bacteria from endangered species of beetles.</title>
        <authorList>
            <person name="Carlos-Shanley C."/>
        </authorList>
    </citation>
    <scope>NUCLEOTIDE SEQUENCE [LARGE SCALE GENOMIC DNA]</scope>
    <source>
        <strain evidence="1 2">S00202</strain>
    </source>
</reference>
<evidence type="ECO:0000313" key="2">
    <source>
        <dbReference type="Proteomes" id="UP000557193"/>
    </source>
</evidence>
<accession>A0A7X0EVN2</accession>
<dbReference type="EMBL" id="JACHLL010000010">
    <property type="protein sequence ID" value="MBB6343444.1"/>
    <property type="molecule type" value="Genomic_DNA"/>
</dbReference>
<dbReference type="InterPro" id="IPR038056">
    <property type="entry name" value="YjbR-like_sf"/>
</dbReference>
<dbReference type="SUPFAM" id="SSF142906">
    <property type="entry name" value="YjbR-like"/>
    <property type="match status" value="1"/>
</dbReference>
<name>A0A7X0EVN2_9PSED</name>
<protein>
    <submittedName>
        <fullName evidence="1">Putative DNA-binding protein (MmcQ/YjbR family)</fullName>
    </submittedName>
</protein>